<dbReference type="EMBL" id="JACRWE010000012">
    <property type="protein sequence ID" value="MBC5998231.1"/>
    <property type="molecule type" value="Genomic_DNA"/>
</dbReference>
<gene>
    <name evidence="1" type="ORF">H8923_15870</name>
</gene>
<organism evidence="1 2">
    <name type="scientific">Romboutsia faecis</name>
    <dbReference type="NCBI Taxonomy" id="2764597"/>
    <lineage>
        <taxon>Bacteria</taxon>
        <taxon>Bacillati</taxon>
        <taxon>Bacillota</taxon>
        <taxon>Clostridia</taxon>
        <taxon>Peptostreptococcales</taxon>
        <taxon>Peptostreptococcaceae</taxon>
        <taxon>Romboutsia</taxon>
    </lineage>
</organism>
<reference evidence="1 2" key="1">
    <citation type="submission" date="2020-08" db="EMBL/GenBank/DDBJ databases">
        <authorList>
            <person name="Liu C."/>
            <person name="Sun Q."/>
        </authorList>
    </citation>
    <scope>NUCLEOTIDE SEQUENCE [LARGE SCALE GENOMIC DNA]</scope>
    <source>
        <strain evidence="1 2">NSJ-18</strain>
    </source>
</reference>
<evidence type="ECO:0000313" key="2">
    <source>
        <dbReference type="Proteomes" id="UP000609849"/>
    </source>
</evidence>
<evidence type="ECO:0000313" key="1">
    <source>
        <dbReference type="EMBL" id="MBC5998231.1"/>
    </source>
</evidence>
<protein>
    <submittedName>
        <fullName evidence="1">Uncharacterized protein</fullName>
    </submittedName>
</protein>
<sequence length="61" mass="7067">MIELGRQSIIEGILELQMEEELKLKSAIESIKLILDKDEISDFDKLKYINTQLGDIMMLNI</sequence>
<name>A0ABR7JTI8_9FIRM</name>
<proteinExistence type="predicted"/>
<keyword evidence="2" id="KW-1185">Reference proteome</keyword>
<dbReference type="RefSeq" id="WP_153972834.1">
    <property type="nucleotide sequence ID" value="NZ_JACRWE010000012.1"/>
</dbReference>
<comment type="caution">
    <text evidence="1">The sequence shown here is derived from an EMBL/GenBank/DDBJ whole genome shotgun (WGS) entry which is preliminary data.</text>
</comment>
<accession>A0ABR7JTI8</accession>
<dbReference type="Proteomes" id="UP000609849">
    <property type="component" value="Unassembled WGS sequence"/>
</dbReference>